<evidence type="ECO:0000259" key="2">
    <source>
        <dbReference type="Pfam" id="PF14432"/>
    </source>
</evidence>
<dbReference type="Pfam" id="PF14432">
    <property type="entry name" value="DYW_deaminase"/>
    <property type="match status" value="1"/>
</dbReference>
<evidence type="ECO:0000313" key="3">
    <source>
        <dbReference type="EMBL" id="RXH92848.1"/>
    </source>
</evidence>
<keyword evidence="4" id="KW-1185">Reference proteome</keyword>
<dbReference type="EMBL" id="RDQH01000333">
    <property type="protein sequence ID" value="RXH92848.1"/>
    <property type="molecule type" value="Genomic_DNA"/>
</dbReference>
<comment type="similarity">
    <text evidence="1">Belongs to the PPR family. PCMP-H subfamily.</text>
</comment>
<evidence type="ECO:0000256" key="1">
    <source>
        <dbReference type="ARBA" id="ARBA00006643"/>
    </source>
</evidence>
<name>A0A498JAV2_MALDO</name>
<feature type="domain" description="DYW" evidence="2">
    <location>
        <begin position="7"/>
        <end position="70"/>
    </location>
</feature>
<dbReference type="GO" id="GO:0008270">
    <property type="term" value="F:zinc ion binding"/>
    <property type="evidence" value="ECO:0007669"/>
    <property type="project" value="InterPro"/>
</dbReference>
<sequence length="164" mass="17894">MKKVGYEVEKKKLLLSRTEKLAIAYGLMNTKSGETIRVIKNTRVCSDCHTEAKYMSLVRKREIFPEDGGRSVPAMTAGKEGGLQNASTGSDGAKIKADGVRTSPQLVKFKVNAPCNNSESYTELTRVGMPAGCDYPTEAPLHVLINLCGVFSLNSTTLKLYTKE</sequence>
<gene>
    <name evidence="3" type="ORF">DVH24_011872</name>
</gene>
<accession>A0A498JAV2</accession>
<organism evidence="3 4">
    <name type="scientific">Malus domestica</name>
    <name type="common">Apple</name>
    <name type="synonym">Pyrus malus</name>
    <dbReference type="NCBI Taxonomy" id="3750"/>
    <lineage>
        <taxon>Eukaryota</taxon>
        <taxon>Viridiplantae</taxon>
        <taxon>Streptophyta</taxon>
        <taxon>Embryophyta</taxon>
        <taxon>Tracheophyta</taxon>
        <taxon>Spermatophyta</taxon>
        <taxon>Magnoliopsida</taxon>
        <taxon>eudicotyledons</taxon>
        <taxon>Gunneridae</taxon>
        <taxon>Pentapetalae</taxon>
        <taxon>rosids</taxon>
        <taxon>fabids</taxon>
        <taxon>Rosales</taxon>
        <taxon>Rosaceae</taxon>
        <taxon>Amygdaloideae</taxon>
        <taxon>Maleae</taxon>
        <taxon>Malus</taxon>
    </lineage>
</organism>
<proteinExistence type="inferred from homology"/>
<protein>
    <recommendedName>
        <fullName evidence="2">DYW domain-containing protein</fullName>
    </recommendedName>
</protein>
<dbReference type="InterPro" id="IPR032867">
    <property type="entry name" value="DYW_dom"/>
</dbReference>
<dbReference type="AlphaFoldDB" id="A0A498JAV2"/>
<reference evidence="3 4" key="1">
    <citation type="submission" date="2018-10" db="EMBL/GenBank/DDBJ databases">
        <title>A high-quality apple genome assembly.</title>
        <authorList>
            <person name="Hu J."/>
        </authorList>
    </citation>
    <scope>NUCLEOTIDE SEQUENCE [LARGE SCALE GENOMIC DNA]</scope>
    <source>
        <strain evidence="4">cv. HFTH1</strain>
        <tissue evidence="3">Young leaf</tissue>
    </source>
</reference>
<evidence type="ECO:0000313" key="4">
    <source>
        <dbReference type="Proteomes" id="UP000290289"/>
    </source>
</evidence>
<comment type="caution">
    <text evidence="3">The sequence shown here is derived from an EMBL/GenBank/DDBJ whole genome shotgun (WGS) entry which is preliminary data.</text>
</comment>
<dbReference type="Proteomes" id="UP000290289">
    <property type="component" value="Chromosome 7"/>
</dbReference>